<protein>
    <submittedName>
        <fullName evidence="2">Uncharacterized protein</fullName>
    </submittedName>
</protein>
<keyword evidence="1" id="KW-1185">Reference proteome</keyword>
<dbReference type="AlphaFoldDB" id="A0A914HVT8"/>
<proteinExistence type="predicted"/>
<accession>A0A914HVT8</accession>
<name>A0A914HVT8_GLORO</name>
<dbReference type="Proteomes" id="UP000887572">
    <property type="component" value="Unplaced"/>
</dbReference>
<evidence type="ECO:0000313" key="1">
    <source>
        <dbReference type="Proteomes" id="UP000887572"/>
    </source>
</evidence>
<dbReference type="WBParaSite" id="Gr19_v10_g4458.t1">
    <property type="protein sequence ID" value="Gr19_v10_g4458.t1"/>
    <property type="gene ID" value="Gr19_v10_g4458"/>
</dbReference>
<sequence length="108" mass="12347">MESVVSYKRIRLPIPLPQGAPPVSLVGFKHISIHNAVALYELLHTPRGDGRPNMLHWTPPKERWTCSKRRVLERSPVARDEKQWKKWKFEALNGAVGKPNNALEIFAS</sequence>
<organism evidence="1 2">
    <name type="scientific">Globodera rostochiensis</name>
    <name type="common">Golden nematode worm</name>
    <name type="synonym">Heterodera rostochiensis</name>
    <dbReference type="NCBI Taxonomy" id="31243"/>
    <lineage>
        <taxon>Eukaryota</taxon>
        <taxon>Metazoa</taxon>
        <taxon>Ecdysozoa</taxon>
        <taxon>Nematoda</taxon>
        <taxon>Chromadorea</taxon>
        <taxon>Rhabditida</taxon>
        <taxon>Tylenchina</taxon>
        <taxon>Tylenchomorpha</taxon>
        <taxon>Tylenchoidea</taxon>
        <taxon>Heteroderidae</taxon>
        <taxon>Heteroderinae</taxon>
        <taxon>Globodera</taxon>
    </lineage>
</organism>
<reference evidence="2" key="1">
    <citation type="submission" date="2022-11" db="UniProtKB">
        <authorList>
            <consortium name="WormBaseParasite"/>
        </authorList>
    </citation>
    <scope>IDENTIFICATION</scope>
</reference>
<evidence type="ECO:0000313" key="2">
    <source>
        <dbReference type="WBParaSite" id="Gr19_v10_g4458.t1"/>
    </source>
</evidence>